<keyword evidence="3" id="KW-1185">Reference proteome</keyword>
<evidence type="ECO:0000313" key="3">
    <source>
        <dbReference type="Proteomes" id="UP001596398"/>
    </source>
</evidence>
<accession>A0ABD5ZRL5</accession>
<dbReference type="InterPro" id="IPR055690">
    <property type="entry name" value="DUF7266"/>
</dbReference>
<organism evidence="2 3">
    <name type="scientific">Halosegnis marinus</name>
    <dbReference type="NCBI Taxonomy" id="3034023"/>
    <lineage>
        <taxon>Archaea</taxon>
        <taxon>Methanobacteriati</taxon>
        <taxon>Methanobacteriota</taxon>
        <taxon>Stenosarchaea group</taxon>
        <taxon>Halobacteria</taxon>
        <taxon>Halobacteriales</taxon>
        <taxon>Natronomonadaceae</taxon>
        <taxon>Halosegnis</taxon>
    </lineage>
</organism>
<sequence>MSERGVSTVVGFVLTLGITSLLIIGLLIAAGGFVSDQRQDTVRDELEVIGQQVAADLAASDRLTRAGGTEVGIARSYPRTVTGSGYQVRVSDPGTPGERVRVTLTADDPAVTVVVDVRVRTPVRATTVRGGDLTVALDAGELEVRND</sequence>
<dbReference type="EMBL" id="JBHTAP010000001">
    <property type="protein sequence ID" value="MFC7236093.1"/>
    <property type="molecule type" value="Genomic_DNA"/>
</dbReference>
<evidence type="ECO:0000313" key="2">
    <source>
        <dbReference type="EMBL" id="MFC7236093.1"/>
    </source>
</evidence>
<feature type="transmembrane region" description="Helical" evidence="1">
    <location>
        <begin position="12"/>
        <end position="34"/>
    </location>
</feature>
<keyword evidence="1" id="KW-1133">Transmembrane helix</keyword>
<dbReference type="Pfam" id="PF23928">
    <property type="entry name" value="DUF7266"/>
    <property type="match status" value="1"/>
</dbReference>
<keyword evidence="1" id="KW-0472">Membrane</keyword>
<evidence type="ECO:0000256" key="1">
    <source>
        <dbReference type="SAM" id="Phobius"/>
    </source>
</evidence>
<dbReference type="GeneID" id="79267799"/>
<dbReference type="RefSeq" id="WP_276234245.1">
    <property type="nucleotide sequence ID" value="NZ_CP119802.1"/>
</dbReference>
<dbReference type="AlphaFoldDB" id="A0ABD5ZRL5"/>
<gene>
    <name evidence="2" type="ORF">ACFQJ4_12275</name>
</gene>
<protein>
    <submittedName>
        <fullName evidence="2">Uncharacterized protein</fullName>
    </submittedName>
</protein>
<name>A0ABD5ZRL5_9EURY</name>
<keyword evidence="1" id="KW-0812">Transmembrane</keyword>
<proteinExistence type="predicted"/>
<reference evidence="2 3" key="1">
    <citation type="journal article" date="2019" name="Int. J. Syst. Evol. Microbiol.">
        <title>The Global Catalogue of Microorganisms (GCM) 10K type strain sequencing project: providing services to taxonomists for standard genome sequencing and annotation.</title>
        <authorList>
            <consortium name="The Broad Institute Genomics Platform"/>
            <consortium name="The Broad Institute Genome Sequencing Center for Infectious Disease"/>
            <person name="Wu L."/>
            <person name="Ma J."/>
        </authorList>
    </citation>
    <scope>NUCLEOTIDE SEQUENCE [LARGE SCALE GENOMIC DNA]</scope>
    <source>
        <strain evidence="2 3">DT85</strain>
    </source>
</reference>
<dbReference type="Proteomes" id="UP001596398">
    <property type="component" value="Unassembled WGS sequence"/>
</dbReference>
<comment type="caution">
    <text evidence="2">The sequence shown here is derived from an EMBL/GenBank/DDBJ whole genome shotgun (WGS) entry which is preliminary data.</text>
</comment>